<proteinExistence type="inferred from homology"/>
<keyword evidence="4 6" id="KW-0663">Pyridoxal phosphate</keyword>
<keyword evidence="8" id="KW-0032">Aminotransferase</keyword>
<dbReference type="NCBIfam" id="NF005731">
    <property type="entry name" value="PRK07546.1-5"/>
    <property type="match status" value="1"/>
</dbReference>
<keyword evidence="9" id="KW-1185">Reference proteome</keyword>
<evidence type="ECO:0000256" key="4">
    <source>
        <dbReference type="ARBA" id="ARBA00022898"/>
    </source>
</evidence>
<comment type="similarity">
    <text evidence="2 5">Belongs to the class-IV pyridoxal-phosphate-dependent aminotransferase family.</text>
</comment>
<dbReference type="InterPro" id="IPR036038">
    <property type="entry name" value="Aminotransferase-like"/>
</dbReference>
<dbReference type="GO" id="GO:0008483">
    <property type="term" value="F:transaminase activity"/>
    <property type="evidence" value="ECO:0007669"/>
    <property type="project" value="UniProtKB-KW"/>
</dbReference>
<feature type="compositionally biased region" description="Polar residues" evidence="7">
    <location>
        <begin position="108"/>
        <end position="118"/>
    </location>
</feature>
<dbReference type="EMBL" id="JBEPMB010000004">
    <property type="protein sequence ID" value="MET3614617.1"/>
    <property type="molecule type" value="Genomic_DNA"/>
</dbReference>
<dbReference type="InterPro" id="IPR001544">
    <property type="entry name" value="Aminotrans_IV"/>
</dbReference>
<dbReference type="Gene3D" id="3.20.10.10">
    <property type="entry name" value="D-amino Acid Aminotransferase, subunit A, domain 2"/>
    <property type="match status" value="1"/>
</dbReference>
<evidence type="ECO:0000256" key="2">
    <source>
        <dbReference type="ARBA" id="ARBA00009320"/>
    </source>
</evidence>
<keyword evidence="8" id="KW-0808">Transferase</keyword>
<dbReference type="SUPFAM" id="SSF56752">
    <property type="entry name" value="D-aminoacid aminotransferase-like PLP-dependent enzymes"/>
    <property type="match status" value="2"/>
</dbReference>
<dbReference type="InterPro" id="IPR043132">
    <property type="entry name" value="BCAT-like_C"/>
</dbReference>
<dbReference type="Gene3D" id="3.30.470.10">
    <property type="match status" value="1"/>
</dbReference>
<evidence type="ECO:0000256" key="6">
    <source>
        <dbReference type="RuleBase" id="RU004516"/>
    </source>
</evidence>
<protein>
    <recommendedName>
        <fullName evidence="3">Probable branched-chain-amino-acid aminotransferase</fullName>
    </recommendedName>
</protein>
<comment type="cofactor">
    <cofactor evidence="1 6">
        <name>pyridoxal 5'-phosphate</name>
        <dbReference type="ChEBI" id="CHEBI:597326"/>
    </cofactor>
</comment>
<keyword evidence="8" id="KW-0456">Lyase</keyword>
<name>A0ABV2J1I7_9HYPH</name>
<dbReference type="GO" id="GO:0016829">
    <property type="term" value="F:lyase activity"/>
    <property type="evidence" value="ECO:0007669"/>
    <property type="project" value="UniProtKB-KW"/>
</dbReference>
<dbReference type="InterPro" id="IPR018300">
    <property type="entry name" value="Aminotrans_IV_CS"/>
</dbReference>
<gene>
    <name evidence="8" type="ORF">ABID16_002954</name>
</gene>
<evidence type="ECO:0000313" key="8">
    <source>
        <dbReference type="EMBL" id="MET3614617.1"/>
    </source>
</evidence>
<evidence type="ECO:0000313" key="9">
    <source>
        <dbReference type="Proteomes" id="UP001549047"/>
    </source>
</evidence>
<dbReference type="PROSITE" id="PS00770">
    <property type="entry name" value="AA_TRANSFER_CLASS_4"/>
    <property type="match status" value="1"/>
</dbReference>
<dbReference type="InterPro" id="IPR043131">
    <property type="entry name" value="BCAT-like_N"/>
</dbReference>
<accession>A0ABV2J1I7</accession>
<dbReference type="Pfam" id="PF01063">
    <property type="entry name" value="Aminotran_4"/>
    <property type="match status" value="1"/>
</dbReference>
<sequence length="281" mass="30205">MTDFSLFETMRYTPGEGIARLNLHLKRLETSARRLGFAGADKAEEALAAHLGVPPSGLPGISPARGEIASALTCALDAKANNEGGTPLHPISPLAGGEERFAERSNRSSESIAATNAGRTEGGAAPQNVQRLRLELSPTGKINITAAPFTLQPENTIWRITIAKTRTASTDPLIRHKTTRRALYEAARAEFPTETINEVILLNEKGELTEGTITNLFVEGDDGRLMTPPISSGCLAGVLRTSLICTRKAYNHHLRPEDLNGRNLLVGNSLRGLIRAELIGD</sequence>
<reference evidence="8 9" key="1">
    <citation type="submission" date="2024-06" db="EMBL/GenBank/DDBJ databases">
        <title>Genomic Encyclopedia of Type Strains, Phase IV (KMG-IV): sequencing the most valuable type-strain genomes for metagenomic binning, comparative biology and taxonomic classification.</title>
        <authorList>
            <person name="Goeker M."/>
        </authorList>
    </citation>
    <scope>NUCLEOTIDE SEQUENCE [LARGE SCALE GENOMIC DNA]</scope>
    <source>
        <strain evidence="8 9">DSM 29780</strain>
    </source>
</reference>
<evidence type="ECO:0000256" key="1">
    <source>
        <dbReference type="ARBA" id="ARBA00001933"/>
    </source>
</evidence>
<comment type="caution">
    <text evidence="8">The sequence shown here is derived from an EMBL/GenBank/DDBJ whole genome shotgun (WGS) entry which is preliminary data.</text>
</comment>
<evidence type="ECO:0000256" key="7">
    <source>
        <dbReference type="SAM" id="MobiDB-lite"/>
    </source>
</evidence>
<dbReference type="Proteomes" id="UP001549047">
    <property type="component" value="Unassembled WGS sequence"/>
</dbReference>
<evidence type="ECO:0000256" key="5">
    <source>
        <dbReference type="RuleBase" id="RU004106"/>
    </source>
</evidence>
<feature type="region of interest" description="Disordered" evidence="7">
    <location>
        <begin position="102"/>
        <end position="125"/>
    </location>
</feature>
<organism evidence="8 9">
    <name type="scientific">Rhizobium aquaticum</name>
    <dbReference type="NCBI Taxonomy" id="1549636"/>
    <lineage>
        <taxon>Bacteria</taxon>
        <taxon>Pseudomonadati</taxon>
        <taxon>Pseudomonadota</taxon>
        <taxon>Alphaproteobacteria</taxon>
        <taxon>Hyphomicrobiales</taxon>
        <taxon>Rhizobiaceae</taxon>
        <taxon>Rhizobium/Agrobacterium group</taxon>
        <taxon>Rhizobium</taxon>
    </lineage>
</organism>
<evidence type="ECO:0000256" key="3">
    <source>
        <dbReference type="ARBA" id="ARBA00014472"/>
    </source>
</evidence>